<reference evidence="1 2" key="1">
    <citation type="submission" date="2016-04" db="EMBL/GenBank/DDBJ databases">
        <title>Complete genome sequence of Dietzia lutea YIM 80766T, a strain isolated from desert soil in Egypt.</title>
        <authorList>
            <person name="Zhao J."/>
            <person name="Hu B."/>
            <person name="Geng S."/>
            <person name="Nie Y."/>
            <person name="Tang Y."/>
        </authorList>
    </citation>
    <scope>NUCLEOTIDE SEQUENCE [LARGE SCALE GENOMIC DNA]</scope>
    <source>
        <strain evidence="1 2">YIM 80766</strain>
    </source>
</reference>
<keyword evidence="2" id="KW-1185">Reference proteome</keyword>
<protein>
    <submittedName>
        <fullName evidence="1">Uncharacterized protein</fullName>
    </submittedName>
</protein>
<dbReference type="RefSeq" id="WP_108848507.1">
    <property type="nucleotide sequence ID" value="NZ_CP015449.1"/>
</dbReference>
<sequence>MRALTLRADELHLALGHVGRMYGANGDGGDVAAARRLHRKVGQIGTTCRLVELSLAREHVGRAAGTAAAVPLARQLDDEEVEDVAGSMSGSSLQCTPSS</sequence>
<evidence type="ECO:0000313" key="2">
    <source>
        <dbReference type="Proteomes" id="UP000244928"/>
    </source>
</evidence>
<dbReference type="EMBL" id="CP015449">
    <property type="protein sequence ID" value="AWH93155.1"/>
    <property type="molecule type" value="Genomic_DNA"/>
</dbReference>
<organism evidence="1 2">
    <name type="scientific">Dietzia lutea</name>
    <dbReference type="NCBI Taxonomy" id="546160"/>
    <lineage>
        <taxon>Bacteria</taxon>
        <taxon>Bacillati</taxon>
        <taxon>Actinomycetota</taxon>
        <taxon>Actinomycetes</taxon>
        <taxon>Mycobacteriales</taxon>
        <taxon>Dietziaceae</taxon>
        <taxon>Dietzia</taxon>
    </lineage>
</organism>
<proteinExistence type="predicted"/>
<dbReference type="KEGG" id="dlu:A6035_14315"/>
<name>A0A2S1RA70_9ACTN</name>
<gene>
    <name evidence="1" type="ORF">A6035_14315</name>
</gene>
<accession>A0A2S1RA70</accession>
<dbReference type="AlphaFoldDB" id="A0A2S1RA70"/>
<dbReference type="Proteomes" id="UP000244928">
    <property type="component" value="Chromosome"/>
</dbReference>
<evidence type="ECO:0000313" key="1">
    <source>
        <dbReference type="EMBL" id="AWH93155.1"/>
    </source>
</evidence>